<dbReference type="Proteomes" id="UP001157502">
    <property type="component" value="Chromosome 22"/>
</dbReference>
<proteinExistence type="predicted"/>
<reference evidence="1" key="1">
    <citation type="submission" date="2021-05" db="EMBL/GenBank/DDBJ databases">
        <authorList>
            <person name="Pan Q."/>
            <person name="Jouanno E."/>
            <person name="Zahm M."/>
            <person name="Klopp C."/>
            <person name="Cabau C."/>
            <person name="Louis A."/>
            <person name="Berthelot C."/>
            <person name="Parey E."/>
            <person name="Roest Crollius H."/>
            <person name="Montfort J."/>
            <person name="Robinson-Rechavi M."/>
            <person name="Bouchez O."/>
            <person name="Lampietro C."/>
            <person name="Lopez Roques C."/>
            <person name="Donnadieu C."/>
            <person name="Postlethwait J."/>
            <person name="Bobe J."/>
            <person name="Dillon D."/>
            <person name="Chandos A."/>
            <person name="von Hippel F."/>
            <person name="Guiguen Y."/>
        </authorList>
    </citation>
    <scope>NUCLEOTIDE SEQUENCE</scope>
    <source>
        <strain evidence="1">YG-Jan2019</strain>
    </source>
</reference>
<organism evidence="1 2">
    <name type="scientific">Dallia pectoralis</name>
    <name type="common">Alaska blackfish</name>
    <dbReference type="NCBI Taxonomy" id="75939"/>
    <lineage>
        <taxon>Eukaryota</taxon>
        <taxon>Metazoa</taxon>
        <taxon>Chordata</taxon>
        <taxon>Craniata</taxon>
        <taxon>Vertebrata</taxon>
        <taxon>Euteleostomi</taxon>
        <taxon>Actinopterygii</taxon>
        <taxon>Neopterygii</taxon>
        <taxon>Teleostei</taxon>
        <taxon>Protacanthopterygii</taxon>
        <taxon>Esociformes</taxon>
        <taxon>Umbridae</taxon>
        <taxon>Dallia</taxon>
    </lineage>
</organism>
<sequence>MLGKTVHATVAEGKPVSKQEEALNSVVGPASSTPPPPYESEPKPLAVSRAPRAPHTGRMCHPPAGMHAQKVVSSRPLGGMYPILIEGTKVKYVPWGNRDLDGLVGKLPHLRDGASRWISVLESETMGQMLAVGDIKVLLTKSLTREEMEEALTAGGMAMAVGSQLYDGQEFNQYRNPLWRVLRTKYVTKMSKGDMITRAPQRTDPALERCG</sequence>
<dbReference type="EMBL" id="CM055749">
    <property type="protein sequence ID" value="KAJ7995019.1"/>
    <property type="molecule type" value="Genomic_DNA"/>
</dbReference>
<comment type="caution">
    <text evidence="1">The sequence shown here is derived from an EMBL/GenBank/DDBJ whole genome shotgun (WGS) entry which is preliminary data.</text>
</comment>
<evidence type="ECO:0000313" key="2">
    <source>
        <dbReference type="Proteomes" id="UP001157502"/>
    </source>
</evidence>
<gene>
    <name evidence="1" type="ORF">DPEC_G00255560</name>
</gene>
<evidence type="ECO:0000313" key="1">
    <source>
        <dbReference type="EMBL" id="KAJ7995019.1"/>
    </source>
</evidence>
<keyword evidence="2" id="KW-1185">Reference proteome</keyword>
<name>A0ACC2FUA8_DALPE</name>
<accession>A0ACC2FUA8</accession>
<protein>
    <submittedName>
        <fullName evidence="1">Uncharacterized protein</fullName>
    </submittedName>
</protein>